<protein>
    <recommendedName>
        <fullName evidence="4">Calponin-homology (CH) domain-containing protein</fullName>
    </recommendedName>
</protein>
<dbReference type="FunFam" id="1.10.418.10:FF:000009">
    <property type="entry name" value="smoothelin isoform X2"/>
    <property type="match status" value="1"/>
</dbReference>
<evidence type="ECO:0000256" key="3">
    <source>
        <dbReference type="ARBA" id="ARBA00061655"/>
    </source>
</evidence>
<dbReference type="CDD" id="cd21200">
    <property type="entry name" value="CH_SMTN-like"/>
    <property type="match status" value="1"/>
</dbReference>
<keyword evidence="2" id="KW-0175">Coiled coil</keyword>
<feature type="non-terminal residue" evidence="5">
    <location>
        <position position="235"/>
    </location>
</feature>
<dbReference type="InterPro" id="IPR022189">
    <property type="entry name" value="SMTN"/>
</dbReference>
<comment type="caution">
    <text evidence="5">The sequence shown here is derived from an EMBL/GenBank/DDBJ whole genome shotgun (WGS) entry which is preliminary data.</text>
</comment>
<keyword evidence="1" id="KW-0597">Phosphoprotein</keyword>
<dbReference type="PROSITE" id="PS50021">
    <property type="entry name" value="CH"/>
    <property type="match status" value="1"/>
</dbReference>
<dbReference type="PANTHER" id="PTHR23167">
    <property type="entry name" value="CALPONIN HOMOLOGY DOMAIN-CONTAINING PROTEIN DDB_G0272472-RELATED"/>
    <property type="match status" value="1"/>
</dbReference>
<name>A0A8S9XDZ0_APOLU</name>
<proteinExistence type="inferred from homology"/>
<dbReference type="AlphaFoldDB" id="A0A8S9XDZ0"/>
<dbReference type="InterPro" id="IPR036872">
    <property type="entry name" value="CH_dom_sf"/>
</dbReference>
<evidence type="ECO:0000313" key="6">
    <source>
        <dbReference type="Proteomes" id="UP000466442"/>
    </source>
</evidence>
<evidence type="ECO:0000313" key="5">
    <source>
        <dbReference type="EMBL" id="KAF6206508.1"/>
    </source>
</evidence>
<dbReference type="InterPro" id="IPR050540">
    <property type="entry name" value="F-actin_Monoox_Mical"/>
</dbReference>
<accession>A0A8S9XDZ0</accession>
<sequence length="235" mass="26766">ATSQRTQDDLNDIYDEKQLQILLDACSDYEERRKIRARLREVMAEKKDTTGSTGIVPTGGQSFSKSEVQTRVVSSSAKLTKANSIQSPFAKFKQLERQNSAPSVSRAGSFSLPTSASSIKERLLEWVQAQTRDYKNVKIDNFSTSWSDGLAFCALIHHFCPDAFDYSTLTPQNQRHNFHLAFTVAEDKADIYPLLDVEDMVMMSRPDWKCVFTYVQSIYRRFHDSPLSNPTNPYL</sequence>
<dbReference type="Pfam" id="PF00307">
    <property type="entry name" value="CH"/>
    <property type="match status" value="1"/>
</dbReference>
<dbReference type="Proteomes" id="UP000466442">
    <property type="component" value="Unassembled WGS sequence"/>
</dbReference>
<dbReference type="Pfam" id="PF12510">
    <property type="entry name" value="Smoothelin"/>
    <property type="match status" value="1"/>
</dbReference>
<dbReference type="SMART" id="SM00033">
    <property type="entry name" value="CH"/>
    <property type="match status" value="1"/>
</dbReference>
<gene>
    <name evidence="5" type="ORF">GE061_017741</name>
</gene>
<feature type="domain" description="Calponin-homology (CH)" evidence="4">
    <location>
        <begin position="117"/>
        <end position="223"/>
    </location>
</feature>
<dbReference type="OrthoDB" id="10017054at2759"/>
<comment type="similarity">
    <text evidence="3">Belongs to the smoothelin family.</text>
</comment>
<reference evidence="5" key="1">
    <citation type="journal article" date="2021" name="Mol. Ecol. Resour.">
        <title>Apolygus lucorum genome provides insights into omnivorousness and mesophyll feeding.</title>
        <authorList>
            <person name="Liu Y."/>
            <person name="Liu H."/>
            <person name="Wang H."/>
            <person name="Huang T."/>
            <person name="Liu B."/>
            <person name="Yang B."/>
            <person name="Yin L."/>
            <person name="Li B."/>
            <person name="Zhang Y."/>
            <person name="Zhang S."/>
            <person name="Jiang F."/>
            <person name="Zhang X."/>
            <person name="Ren Y."/>
            <person name="Wang B."/>
            <person name="Wang S."/>
            <person name="Lu Y."/>
            <person name="Wu K."/>
            <person name="Fan W."/>
            <person name="Wang G."/>
        </authorList>
    </citation>
    <scope>NUCLEOTIDE SEQUENCE</scope>
    <source>
        <strain evidence="5">12Hb</strain>
    </source>
</reference>
<keyword evidence="6" id="KW-1185">Reference proteome</keyword>
<dbReference type="EMBL" id="WIXP02000008">
    <property type="protein sequence ID" value="KAF6206508.1"/>
    <property type="molecule type" value="Genomic_DNA"/>
</dbReference>
<evidence type="ECO:0000259" key="4">
    <source>
        <dbReference type="PROSITE" id="PS50021"/>
    </source>
</evidence>
<dbReference type="Gene3D" id="1.10.418.10">
    <property type="entry name" value="Calponin-like domain"/>
    <property type="match status" value="1"/>
</dbReference>
<organism evidence="5 6">
    <name type="scientific">Apolygus lucorum</name>
    <name type="common">Small green plant bug</name>
    <name type="synonym">Lygocoris lucorum</name>
    <dbReference type="NCBI Taxonomy" id="248454"/>
    <lineage>
        <taxon>Eukaryota</taxon>
        <taxon>Metazoa</taxon>
        <taxon>Ecdysozoa</taxon>
        <taxon>Arthropoda</taxon>
        <taxon>Hexapoda</taxon>
        <taxon>Insecta</taxon>
        <taxon>Pterygota</taxon>
        <taxon>Neoptera</taxon>
        <taxon>Paraneoptera</taxon>
        <taxon>Hemiptera</taxon>
        <taxon>Heteroptera</taxon>
        <taxon>Panheteroptera</taxon>
        <taxon>Cimicomorpha</taxon>
        <taxon>Miridae</taxon>
        <taxon>Mirini</taxon>
        <taxon>Apolygus</taxon>
    </lineage>
</organism>
<dbReference type="PANTHER" id="PTHR23167:SF88">
    <property type="entry name" value="CALPONIN-HOMOLOGY (CH) DOMAIN-CONTAINING PROTEIN"/>
    <property type="match status" value="1"/>
</dbReference>
<evidence type="ECO:0000256" key="1">
    <source>
        <dbReference type="ARBA" id="ARBA00022553"/>
    </source>
</evidence>
<dbReference type="SUPFAM" id="SSF47576">
    <property type="entry name" value="Calponin-homology domain, CH-domain"/>
    <property type="match status" value="1"/>
</dbReference>
<evidence type="ECO:0000256" key="2">
    <source>
        <dbReference type="ARBA" id="ARBA00023054"/>
    </source>
</evidence>
<dbReference type="InterPro" id="IPR001715">
    <property type="entry name" value="CH_dom"/>
</dbReference>